<dbReference type="SUPFAM" id="SSF48452">
    <property type="entry name" value="TPR-like"/>
    <property type="match status" value="1"/>
</dbReference>
<name>A0ABR8VBU3_9BACT</name>
<evidence type="ECO:0000256" key="3">
    <source>
        <dbReference type="ARBA" id="ARBA00022729"/>
    </source>
</evidence>
<comment type="caution">
    <text evidence="8">The sequence shown here is derived from an EMBL/GenBank/DDBJ whole genome shotgun (WGS) entry which is preliminary data.</text>
</comment>
<protein>
    <submittedName>
        <fullName evidence="8">RagB/SusD family nutrient uptake outer membrane protein</fullName>
    </submittedName>
</protein>
<evidence type="ECO:0000256" key="5">
    <source>
        <dbReference type="ARBA" id="ARBA00023237"/>
    </source>
</evidence>
<gene>
    <name evidence="8" type="ORF">H9626_08420</name>
</gene>
<keyword evidence="3" id="KW-0732">Signal</keyword>
<accession>A0ABR8VBU3</accession>
<dbReference type="InterPro" id="IPR012944">
    <property type="entry name" value="SusD_RagB_dom"/>
</dbReference>
<dbReference type="InterPro" id="IPR011990">
    <property type="entry name" value="TPR-like_helical_dom_sf"/>
</dbReference>
<evidence type="ECO:0000313" key="9">
    <source>
        <dbReference type="Proteomes" id="UP000616346"/>
    </source>
</evidence>
<dbReference type="Pfam" id="PF14322">
    <property type="entry name" value="SusD-like_3"/>
    <property type="match status" value="1"/>
</dbReference>
<dbReference type="Pfam" id="PF07980">
    <property type="entry name" value="SusD_RagB"/>
    <property type="match status" value="1"/>
</dbReference>
<evidence type="ECO:0000256" key="4">
    <source>
        <dbReference type="ARBA" id="ARBA00023136"/>
    </source>
</evidence>
<evidence type="ECO:0000259" key="6">
    <source>
        <dbReference type="Pfam" id="PF07980"/>
    </source>
</evidence>
<sequence length="522" mass="59177">MKTNIFLASLLVFGGLSLTSCEDFLTENDPNHIVAENFFSTENDVERAVNGAYLALRSGSCMGEGSTAYTEERSDNAGRWDNQSAAGEPFQFTDFSLLASNTYLQSHWNAMFETVNNSNFAIKGAEEITFDDESSRNNYIAEARFVRALAYFDIVRKWGDAPLVTEYLSTPAEIEAHTYREDKANIYNLIVDDLKFGLENSTLPDHQSESGKGHASKAAMAGLLGKVYLTMAHVLDDGNRTTYLENAKTYLEQCYGMKTFDRLSEISFDPEDSNGVFNVNNKSTCPEILFQIVYRQGDRDYHSSIAADTQPGGETTNSLYASRGVPMLKVTPDLVKEYETVENGFGWTDPRQNWSVGHSETQNCYYVTKFRDRSEAAGTLGYGGNDWIILRYADVILMLAEVNEALDDENTAISYLNEVRERAGIPEYSVAQNDAAYRAKFPTLKLAILHERRIELAFENQRWYDLLRFFTPSELVTYMHSKSQADYNESNLQNFTETDIYYPIPYDEWLLNPEGMYQNEGY</sequence>
<evidence type="ECO:0000256" key="2">
    <source>
        <dbReference type="ARBA" id="ARBA00006275"/>
    </source>
</evidence>
<dbReference type="RefSeq" id="WP_191710194.1">
    <property type="nucleotide sequence ID" value="NZ_JACSPQ010000006.1"/>
</dbReference>
<dbReference type="PROSITE" id="PS51257">
    <property type="entry name" value="PROKAR_LIPOPROTEIN"/>
    <property type="match status" value="1"/>
</dbReference>
<feature type="domain" description="SusD-like N-terminal" evidence="7">
    <location>
        <begin position="23"/>
        <end position="229"/>
    </location>
</feature>
<keyword evidence="4" id="KW-0472">Membrane</keyword>
<comment type="similarity">
    <text evidence="2">Belongs to the SusD family.</text>
</comment>
<dbReference type="EMBL" id="JACSPQ010000006">
    <property type="protein sequence ID" value="MBD8002237.1"/>
    <property type="molecule type" value="Genomic_DNA"/>
</dbReference>
<evidence type="ECO:0000259" key="7">
    <source>
        <dbReference type="Pfam" id="PF14322"/>
    </source>
</evidence>
<evidence type="ECO:0000313" key="8">
    <source>
        <dbReference type="EMBL" id="MBD8002237.1"/>
    </source>
</evidence>
<feature type="domain" description="RagB/SusD" evidence="6">
    <location>
        <begin position="359"/>
        <end position="522"/>
    </location>
</feature>
<dbReference type="Proteomes" id="UP000616346">
    <property type="component" value="Unassembled WGS sequence"/>
</dbReference>
<keyword evidence="9" id="KW-1185">Reference proteome</keyword>
<comment type="subcellular location">
    <subcellularLocation>
        <location evidence="1">Cell outer membrane</location>
    </subcellularLocation>
</comment>
<organism evidence="8 9">
    <name type="scientific">Phocaeicola faecium</name>
    <dbReference type="NCBI Taxonomy" id="2762213"/>
    <lineage>
        <taxon>Bacteria</taxon>
        <taxon>Pseudomonadati</taxon>
        <taxon>Bacteroidota</taxon>
        <taxon>Bacteroidia</taxon>
        <taxon>Bacteroidales</taxon>
        <taxon>Bacteroidaceae</taxon>
        <taxon>Phocaeicola</taxon>
    </lineage>
</organism>
<proteinExistence type="inferred from homology"/>
<dbReference type="InterPro" id="IPR033985">
    <property type="entry name" value="SusD-like_N"/>
</dbReference>
<dbReference type="Gene3D" id="1.25.40.390">
    <property type="match status" value="1"/>
</dbReference>
<keyword evidence="5" id="KW-0998">Cell outer membrane</keyword>
<evidence type="ECO:0000256" key="1">
    <source>
        <dbReference type="ARBA" id="ARBA00004442"/>
    </source>
</evidence>
<reference evidence="8 9" key="1">
    <citation type="submission" date="2020-08" db="EMBL/GenBank/DDBJ databases">
        <title>A Genomic Blueprint of the Chicken Gut Microbiome.</title>
        <authorList>
            <person name="Gilroy R."/>
            <person name="Ravi A."/>
            <person name="Getino M."/>
            <person name="Pursley I."/>
            <person name="Horton D.L."/>
            <person name="Alikhan N.-F."/>
            <person name="Baker D."/>
            <person name="Gharbi K."/>
            <person name="Hall N."/>
            <person name="Watson M."/>
            <person name="Adriaenssens E.M."/>
            <person name="Foster-Nyarko E."/>
            <person name="Jarju S."/>
            <person name="Secka A."/>
            <person name="Antonio M."/>
            <person name="Oren A."/>
            <person name="Chaudhuri R."/>
            <person name="La Ragione R.M."/>
            <person name="Hildebrand F."/>
            <person name="Pallen M.J."/>
        </authorList>
    </citation>
    <scope>NUCLEOTIDE SEQUENCE [LARGE SCALE GENOMIC DNA]</scope>
    <source>
        <strain evidence="8 9">Sa1YUN3</strain>
    </source>
</reference>
<dbReference type="CDD" id="cd08977">
    <property type="entry name" value="SusD"/>
    <property type="match status" value="1"/>
</dbReference>